<dbReference type="EMBL" id="VWZD01008212">
    <property type="protein sequence ID" value="NXG07114.1"/>
    <property type="molecule type" value="Genomic_DNA"/>
</dbReference>
<feature type="non-terminal residue" evidence="2">
    <location>
        <position position="1"/>
    </location>
</feature>
<reference evidence="2 3" key="1">
    <citation type="submission" date="2019-09" db="EMBL/GenBank/DDBJ databases">
        <title>Bird 10,000 Genomes (B10K) Project - Family phase.</title>
        <authorList>
            <person name="Zhang G."/>
        </authorList>
    </citation>
    <scope>NUCLEOTIDE SEQUENCE [LARGE SCALE GENOMIC DNA]</scope>
    <source>
        <strain evidence="2">B10K-DU-001-06</strain>
        <tissue evidence="2">Muscle</tissue>
    </source>
</reference>
<name>A0A7K8YU81_9PASS</name>
<accession>A0A7K8YU81</accession>
<proteinExistence type="predicted"/>
<comment type="caution">
    <text evidence="2">The sequence shown here is derived from an EMBL/GenBank/DDBJ whole genome shotgun (WGS) entry which is preliminary data.</text>
</comment>
<feature type="region of interest" description="Disordered" evidence="1">
    <location>
        <begin position="132"/>
        <end position="151"/>
    </location>
</feature>
<protein>
    <submittedName>
        <fullName evidence="2">FYB1 protein</fullName>
    </submittedName>
</protein>
<feature type="region of interest" description="Disordered" evidence="1">
    <location>
        <begin position="59"/>
        <end position="78"/>
    </location>
</feature>
<feature type="compositionally biased region" description="Polar residues" evidence="1">
    <location>
        <begin position="34"/>
        <end position="51"/>
    </location>
</feature>
<organism evidence="2 3">
    <name type="scientific">Sakesphorus luctuosus</name>
    <dbReference type="NCBI Taxonomy" id="419690"/>
    <lineage>
        <taxon>Eukaryota</taxon>
        <taxon>Metazoa</taxon>
        <taxon>Chordata</taxon>
        <taxon>Craniata</taxon>
        <taxon>Vertebrata</taxon>
        <taxon>Euteleostomi</taxon>
        <taxon>Archelosauria</taxon>
        <taxon>Archosauria</taxon>
        <taxon>Dinosauria</taxon>
        <taxon>Saurischia</taxon>
        <taxon>Theropoda</taxon>
        <taxon>Coelurosauria</taxon>
        <taxon>Aves</taxon>
        <taxon>Neognathae</taxon>
        <taxon>Neoaves</taxon>
        <taxon>Telluraves</taxon>
        <taxon>Australaves</taxon>
        <taxon>Passeriformes</taxon>
        <taxon>Thamnophilidae</taxon>
        <taxon>Sakesphorus</taxon>
    </lineage>
</organism>
<feature type="region of interest" description="Disordered" evidence="1">
    <location>
        <begin position="1"/>
        <end position="52"/>
    </location>
</feature>
<sequence length="151" mass="16007">AAQENMPKPASSKPPLAQKPSLDNEGSKNKDTSNKFGSLQSSLSGPRTNAYSLKKVKEMDENNSAAEAAGSRLPKIALKPTGLRYSLSQDTSKNVQKDTEEKGMSVAKTTVVKKIMQEGSDSSHKFCKINTALGAGRSSGESKEKEDGGTS</sequence>
<evidence type="ECO:0000313" key="2">
    <source>
        <dbReference type="EMBL" id="NXG07114.1"/>
    </source>
</evidence>
<dbReference type="Proteomes" id="UP000558958">
    <property type="component" value="Unassembled WGS sequence"/>
</dbReference>
<evidence type="ECO:0000256" key="1">
    <source>
        <dbReference type="SAM" id="MobiDB-lite"/>
    </source>
</evidence>
<feature type="non-terminal residue" evidence="2">
    <location>
        <position position="151"/>
    </location>
</feature>
<dbReference type="AlphaFoldDB" id="A0A7K8YU81"/>
<keyword evidence="3" id="KW-1185">Reference proteome</keyword>
<evidence type="ECO:0000313" key="3">
    <source>
        <dbReference type="Proteomes" id="UP000558958"/>
    </source>
</evidence>
<gene>
    <name evidence="2" type="primary">Fyb1</name>
    <name evidence="2" type="ORF">SAKLUC_R15746</name>
</gene>
<feature type="compositionally biased region" description="Basic and acidic residues" evidence="1">
    <location>
        <begin position="140"/>
        <end position="151"/>
    </location>
</feature>